<keyword evidence="1" id="KW-0812">Transmembrane</keyword>
<keyword evidence="1" id="KW-1133">Transmembrane helix</keyword>
<dbReference type="EMBL" id="KY684083">
    <property type="protein sequence ID" value="ARF08638.1"/>
    <property type="molecule type" value="Genomic_DNA"/>
</dbReference>
<sequence>MNLQIIKKALLIVFGIIIGYIIISHLLVNTTYSVYHTTLYKNALLYIDCLNPEYYSKCINTYESLINDHYSNKLYYCIGDINVLPGFTITAIAAISLYFIIPITFLSAILKYIFVQLYTTQIGNFIFLGLLCLLLFAIIVIVIKRSLNRQSHAQLILDLESN</sequence>
<evidence type="ECO:0000256" key="1">
    <source>
        <dbReference type="SAM" id="Phobius"/>
    </source>
</evidence>
<feature type="transmembrane region" description="Helical" evidence="1">
    <location>
        <begin position="9"/>
        <end position="28"/>
    </location>
</feature>
<organism evidence="2">
    <name type="scientific">Catovirus CTV1</name>
    <dbReference type="NCBI Taxonomy" id="1977631"/>
    <lineage>
        <taxon>Viruses</taxon>
        <taxon>Varidnaviria</taxon>
        <taxon>Bamfordvirae</taxon>
        <taxon>Nucleocytoviricota</taxon>
        <taxon>Megaviricetes</taxon>
        <taxon>Imitervirales</taxon>
        <taxon>Mimiviridae</taxon>
        <taxon>Klosneuvirinae</taxon>
        <taxon>Catovirus</taxon>
    </lineage>
</organism>
<reference evidence="2" key="1">
    <citation type="journal article" date="2017" name="Science">
        <title>Giant viruses with an expanded complement of translation system components.</title>
        <authorList>
            <person name="Schulz F."/>
            <person name="Yutin N."/>
            <person name="Ivanova N.N."/>
            <person name="Ortega D.R."/>
            <person name="Lee T.K."/>
            <person name="Vierheilig J."/>
            <person name="Daims H."/>
            <person name="Horn M."/>
            <person name="Wagner M."/>
            <person name="Jensen G.J."/>
            <person name="Kyrpides N.C."/>
            <person name="Koonin E.V."/>
            <person name="Woyke T."/>
        </authorList>
    </citation>
    <scope>NUCLEOTIDE SEQUENCE</scope>
    <source>
        <strain evidence="2">CTV1</strain>
    </source>
</reference>
<name>A0A1V0SAF9_9VIRU</name>
<evidence type="ECO:0000313" key="2">
    <source>
        <dbReference type="EMBL" id="ARF08638.1"/>
    </source>
</evidence>
<gene>
    <name evidence="2" type="ORF">Catovirus_1_688</name>
</gene>
<accession>A0A1V0SAF9</accession>
<proteinExistence type="predicted"/>
<evidence type="ECO:0008006" key="3">
    <source>
        <dbReference type="Google" id="ProtNLM"/>
    </source>
</evidence>
<feature type="transmembrane region" description="Helical" evidence="1">
    <location>
        <begin position="89"/>
        <end position="110"/>
    </location>
</feature>
<protein>
    <recommendedName>
        <fullName evidence="3">Transmembrane protein</fullName>
    </recommendedName>
</protein>
<feature type="transmembrane region" description="Helical" evidence="1">
    <location>
        <begin position="122"/>
        <end position="143"/>
    </location>
</feature>
<keyword evidence="1" id="KW-0472">Membrane</keyword>